<reference evidence="3 4" key="1">
    <citation type="submission" date="2024-01" db="EMBL/GenBank/DDBJ databases">
        <title>A telomere-to-telomere, gap-free genome of sweet tea (Lithocarpus litseifolius).</title>
        <authorList>
            <person name="Zhou J."/>
        </authorList>
    </citation>
    <scope>NUCLEOTIDE SEQUENCE [LARGE SCALE GENOMIC DNA]</scope>
    <source>
        <strain evidence="3">Zhou-2022a</strain>
        <tissue evidence="3">Leaf</tissue>
    </source>
</reference>
<dbReference type="Pfam" id="PF13966">
    <property type="entry name" value="zf-RVT"/>
    <property type="match status" value="1"/>
</dbReference>
<evidence type="ECO:0000259" key="1">
    <source>
        <dbReference type="Pfam" id="PF13456"/>
    </source>
</evidence>
<dbReference type="InterPro" id="IPR052929">
    <property type="entry name" value="RNase_H-like_EbsB-rel"/>
</dbReference>
<proteinExistence type="predicted"/>
<sequence length="328" mass="37402">MVDGLFVEEDAELIKKIPLSKKVTEDVLFWPFTSNGVYSSKFGYRFLKEEADQLDTSKAPPLQDRNLWSAVWAMRVPQKVKNFIWRACRNAMPTKQSPVRRTIITDPTCDRCRSETESPLHALWSCPEVEIVWVDLTLWDFRSHVSFGDFKQLVSWLVEEDKQLDLFAFMAWSIWHQRNLVQAEPSSHRLQINWLPPSMNVVKINFDGAVFLKENRSGIGVVVRDENGLVLGSCTKSLSQAYSATEIEAMAAATALVFASELGIRRAILEGDSIVVIKALIEEDYPLNPLGSILEDVKMFAQRFDTLLFSHTKREDLNEYMPLANVSP</sequence>
<dbReference type="InterPro" id="IPR026960">
    <property type="entry name" value="RVT-Znf"/>
</dbReference>
<dbReference type="InterPro" id="IPR002156">
    <property type="entry name" value="RNaseH_domain"/>
</dbReference>
<dbReference type="InterPro" id="IPR036397">
    <property type="entry name" value="RNaseH_sf"/>
</dbReference>
<accession>A0AAW2C1R9</accession>
<dbReference type="GO" id="GO:0003676">
    <property type="term" value="F:nucleic acid binding"/>
    <property type="evidence" value="ECO:0007669"/>
    <property type="project" value="InterPro"/>
</dbReference>
<dbReference type="GO" id="GO:0004523">
    <property type="term" value="F:RNA-DNA hybrid ribonuclease activity"/>
    <property type="evidence" value="ECO:0007669"/>
    <property type="project" value="InterPro"/>
</dbReference>
<organism evidence="3 4">
    <name type="scientific">Lithocarpus litseifolius</name>
    <dbReference type="NCBI Taxonomy" id="425828"/>
    <lineage>
        <taxon>Eukaryota</taxon>
        <taxon>Viridiplantae</taxon>
        <taxon>Streptophyta</taxon>
        <taxon>Embryophyta</taxon>
        <taxon>Tracheophyta</taxon>
        <taxon>Spermatophyta</taxon>
        <taxon>Magnoliopsida</taxon>
        <taxon>eudicotyledons</taxon>
        <taxon>Gunneridae</taxon>
        <taxon>Pentapetalae</taxon>
        <taxon>rosids</taxon>
        <taxon>fabids</taxon>
        <taxon>Fagales</taxon>
        <taxon>Fagaceae</taxon>
        <taxon>Lithocarpus</taxon>
    </lineage>
</organism>
<comment type="caution">
    <text evidence="3">The sequence shown here is derived from an EMBL/GenBank/DDBJ whole genome shotgun (WGS) entry which is preliminary data.</text>
</comment>
<dbReference type="Proteomes" id="UP001459277">
    <property type="component" value="Unassembled WGS sequence"/>
</dbReference>
<dbReference type="PANTHER" id="PTHR47074:SF48">
    <property type="entry name" value="POLYNUCLEOTIDYL TRANSFERASE, RIBONUCLEASE H-LIKE SUPERFAMILY PROTEIN"/>
    <property type="match status" value="1"/>
</dbReference>
<dbReference type="InterPro" id="IPR012337">
    <property type="entry name" value="RNaseH-like_sf"/>
</dbReference>
<dbReference type="Gene3D" id="3.30.420.10">
    <property type="entry name" value="Ribonuclease H-like superfamily/Ribonuclease H"/>
    <property type="match status" value="1"/>
</dbReference>
<dbReference type="Pfam" id="PF13456">
    <property type="entry name" value="RVT_3"/>
    <property type="match status" value="1"/>
</dbReference>
<evidence type="ECO:0000313" key="3">
    <source>
        <dbReference type="EMBL" id="KAK9992176.1"/>
    </source>
</evidence>
<evidence type="ECO:0008006" key="5">
    <source>
        <dbReference type="Google" id="ProtNLM"/>
    </source>
</evidence>
<name>A0AAW2C1R9_9ROSI</name>
<gene>
    <name evidence="3" type="ORF">SO802_027161</name>
</gene>
<feature type="domain" description="Reverse transcriptase zinc-binding" evidence="2">
    <location>
        <begin position="41"/>
        <end position="133"/>
    </location>
</feature>
<feature type="domain" description="RNase H type-1" evidence="1">
    <location>
        <begin position="205"/>
        <end position="316"/>
    </location>
</feature>
<protein>
    <recommendedName>
        <fullName evidence="5">Reverse transcriptase zinc-binding domain-containing protein</fullName>
    </recommendedName>
</protein>
<dbReference type="EMBL" id="JAZDWU010000009">
    <property type="protein sequence ID" value="KAK9992176.1"/>
    <property type="molecule type" value="Genomic_DNA"/>
</dbReference>
<dbReference type="AlphaFoldDB" id="A0AAW2C1R9"/>
<dbReference type="CDD" id="cd06222">
    <property type="entry name" value="RNase_H_like"/>
    <property type="match status" value="1"/>
</dbReference>
<keyword evidence="4" id="KW-1185">Reference proteome</keyword>
<evidence type="ECO:0000259" key="2">
    <source>
        <dbReference type="Pfam" id="PF13966"/>
    </source>
</evidence>
<dbReference type="PANTHER" id="PTHR47074">
    <property type="entry name" value="BNAC02G40300D PROTEIN"/>
    <property type="match status" value="1"/>
</dbReference>
<evidence type="ECO:0000313" key="4">
    <source>
        <dbReference type="Proteomes" id="UP001459277"/>
    </source>
</evidence>
<dbReference type="InterPro" id="IPR044730">
    <property type="entry name" value="RNase_H-like_dom_plant"/>
</dbReference>
<dbReference type="SUPFAM" id="SSF53098">
    <property type="entry name" value="Ribonuclease H-like"/>
    <property type="match status" value="1"/>
</dbReference>